<accession>A0AAU7PTH3</accession>
<dbReference type="RefSeq" id="WP_349948327.1">
    <property type="nucleotide sequence ID" value="NZ_CP157940.1"/>
</dbReference>
<dbReference type="PANTHER" id="PTHR28629:SF4">
    <property type="entry name" value="TRIOKINASE_FMN CYCLASE"/>
    <property type="match status" value="1"/>
</dbReference>
<keyword evidence="6" id="KW-0319">Glycerol metabolism</keyword>
<comment type="pathway">
    <text evidence="2">Polyol metabolism; glycerol degradation.</text>
</comment>
<dbReference type="Gene3D" id="3.40.50.10440">
    <property type="entry name" value="Dihydroxyacetone kinase, domain 1"/>
    <property type="match status" value="1"/>
</dbReference>
<sequence length="337" mass="36073">MKKLINVPENYVNEMLEGIYLAHPDYVTYAEGDLRCLVTSNKVAGKVGIATGGGSGHLPLFLGYVGKGMLDGCAVGDVFQSPSAEQMLNVTKSIDSGAGVLYIYGNYNGDIFNFDMAAEMADMEEGIRVESVVAGEDVASPKADPGEKNTRRGVAGIFFVYKCAGAAAAAGKDLEEVKRIAEKAAASVRTMGVALTPCTVPRVGHPGFEIGEDEMEIGMGIHGESGIRRGKMETADEITSEMMEKILEDIPYCAGDEVAVLVNGLGATPLDEQYIVARKVNQILEEKGIKAHRYYVGEYVTSIEMAGLSISLLKMDEELKGYLDAPADTPFFKQGIV</sequence>
<proteinExistence type="predicted"/>
<dbReference type="PROSITE" id="PS51481">
    <property type="entry name" value="DHAK"/>
    <property type="match status" value="1"/>
</dbReference>
<comment type="catalytic activity">
    <reaction evidence="1">
        <text>dihydroxyacetone + phosphoenolpyruvate = dihydroxyacetone phosphate + pyruvate</text>
        <dbReference type="Rhea" id="RHEA:18381"/>
        <dbReference type="ChEBI" id="CHEBI:15361"/>
        <dbReference type="ChEBI" id="CHEBI:16016"/>
        <dbReference type="ChEBI" id="CHEBI:57642"/>
        <dbReference type="ChEBI" id="CHEBI:58702"/>
        <dbReference type="EC" id="2.7.1.121"/>
    </reaction>
</comment>
<dbReference type="GO" id="GO:0047324">
    <property type="term" value="F:phosphoenolpyruvate-glycerone phosphotransferase activity"/>
    <property type="evidence" value="ECO:0007669"/>
    <property type="project" value="UniProtKB-EC"/>
</dbReference>
<evidence type="ECO:0000259" key="8">
    <source>
        <dbReference type="PROSITE" id="PS51481"/>
    </source>
</evidence>
<evidence type="ECO:0000256" key="4">
    <source>
        <dbReference type="ARBA" id="ARBA00022679"/>
    </source>
</evidence>
<evidence type="ECO:0000256" key="3">
    <source>
        <dbReference type="ARBA" id="ARBA00012095"/>
    </source>
</evidence>
<dbReference type="PANTHER" id="PTHR28629">
    <property type="entry name" value="TRIOKINASE/FMN CYCLASE"/>
    <property type="match status" value="1"/>
</dbReference>
<keyword evidence="5 9" id="KW-0418">Kinase</keyword>
<dbReference type="GO" id="GO:0019563">
    <property type="term" value="P:glycerol catabolic process"/>
    <property type="evidence" value="ECO:0007669"/>
    <property type="project" value="TreeGrafter"/>
</dbReference>
<dbReference type="EC" id="2.7.1.121" evidence="3"/>
<dbReference type="EMBL" id="CP157940">
    <property type="protein sequence ID" value="XBS55673.1"/>
    <property type="molecule type" value="Genomic_DNA"/>
</dbReference>
<feature type="domain" description="DhaK" evidence="8">
    <location>
        <begin position="7"/>
        <end position="332"/>
    </location>
</feature>
<evidence type="ECO:0000256" key="7">
    <source>
        <dbReference type="ARBA" id="ARBA00046577"/>
    </source>
</evidence>
<organism evidence="9">
    <name type="scientific">Lacrimispora sp. BS-2</name>
    <dbReference type="NCBI Taxonomy" id="3151850"/>
    <lineage>
        <taxon>Bacteria</taxon>
        <taxon>Bacillati</taxon>
        <taxon>Bacillota</taxon>
        <taxon>Clostridia</taxon>
        <taxon>Lachnospirales</taxon>
        <taxon>Lachnospiraceae</taxon>
        <taxon>Lacrimispora</taxon>
    </lineage>
</organism>
<keyword evidence="4" id="KW-0808">Transferase</keyword>
<reference evidence="9" key="1">
    <citation type="submission" date="2024-06" db="EMBL/GenBank/DDBJ databases">
        <title>Lacrimispora cavernae sp. nov., a novel anaerobe isolated from bat guano pile inside a cave.</title>
        <authorList>
            <person name="Miller S.L."/>
            <person name="Lu N."/>
            <person name="King J."/>
            <person name="Sankaranarayanan K."/>
            <person name="Lawson P.A."/>
        </authorList>
    </citation>
    <scope>NUCLEOTIDE SEQUENCE</scope>
    <source>
        <strain evidence="9">BS-2</strain>
    </source>
</reference>
<evidence type="ECO:0000256" key="5">
    <source>
        <dbReference type="ARBA" id="ARBA00022777"/>
    </source>
</evidence>
<dbReference type="GO" id="GO:0004371">
    <property type="term" value="F:glycerone kinase activity"/>
    <property type="evidence" value="ECO:0007669"/>
    <property type="project" value="InterPro"/>
</dbReference>
<protein>
    <recommendedName>
        <fullName evidence="3">phosphoenolpyruvate--glycerone phosphotransferase</fullName>
        <ecNumber evidence="3">2.7.1.121</ecNumber>
    </recommendedName>
</protein>
<evidence type="ECO:0000313" key="9">
    <source>
        <dbReference type="EMBL" id="XBS55673.1"/>
    </source>
</evidence>
<dbReference type="AlphaFoldDB" id="A0AAU7PTH3"/>
<gene>
    <name evidence="9" type="ORF">ABFV83_07785</name>
</gene>
<dbReference type="Pfam" id="PF02733">
    <property type="entry name" value="Dak1"/>
    <property type="match status" value="1"/>
</dbReference>
<dbReference type="InterPro" id="IPR004006">
    <property type="entry name" value="DhaK_dom"/>
</dbReference>
<dbReference type="SUPFAM" id="SSF82549">
    <property type="entry name" value="DAK1/DegV-like"/>
    <property type="match status" value="1"/>
</dbReference>
<dbReference type="FunFam" id="3.40.50.10440:FF:000001">
    <property type="entry name" value="Dihydroxyacetone kinase, DhaK subunit"/>
    <property type="match status" value="1"/>
</dbReference>
<evidence type="ECO:0000256" key="2">
    <source>
        <dbReference type="ARBA" id="ARBA00004745"/>
    </source>
</evidence>
<evidence type="ECO:0000256" key="1">
    <source>
        <dbReference type="ARBA" id="ARBA00001113"/>
    </source>
</evidence>
<comment type="subunit">
    <text evidence="7">Homodimer. The dihydroxyacetone kinase complex is composed of a homodimer of DhaM, a homodimer of DhaK and the subunit DhaL.</text>
</comment>
<dbReference type="InterPro" id="IPR050861">
    <property type="entry name" value="Dihydroxyacetone_Kinase"/>
</dbReference>
<dbReference type="GO" id="GO:0005829">
    <property type="term" value="C:cytosol"/>
    <property type="evidence" value="ECO:0007669"/>
    <property type="project" value="TreeGrafter"/>
</dbReference>
<evidence type="ECO:0000256" key="6">
    <source>
        <dbReference type="ARBA" id="ARBA00022798"/>
    </source>
</evidence>
<dbReference type="Gene3D" id="3.30.1180.20">
    <property type="entry name" value="Dihydroxyacetone kinase, domain 2"/>
    <property type="match status" value="1"/>
</dbReference>
<name>A0AAU7PTH3_9FIRM</name>
<dbReference type="FunFam" id="3.30.1180.20:FF:000002">
    <property type="entry name" value="Dihydroxyacetone kinase subunit DhaK"/>
    <property type="match status" value="1"/>
</dbReference>